<name>A0A2M9G4D4_9PROT</name>
<dbReference type="GO" id="GO:0005737">
    <property type="term" value="C:cytoplasm"/>
    <property type="evidence" value="ECO:0007669"/>
    <property type="project" value="UniProtKB-SubCell"/>
</dbReference>
<dbReference type="HAMAP" id="MF_00772">
    <property type="entry name" value="OGT"/>
    <property type="match status" value="1"/>
</dbReference>
<dbReference type="GO" id="GO:0006307">
    <property type="term" value="P:DNA alkylation repair"/>
    <property type="evidence" value="ECO:0007669"/>
    <property type="project" value="UniProtKB-UniRule"/>
</dbReference>
<evidence type="ECO:0000256" key="7">
    <source>
        <dbReference type="ARBA" id="ARBA00023204"/>
    </source>
</evidence>
<dbReference type="GO" id="GO:0003908">
    <property type="term" value="F:methylated-DNA-[protein]-cysteine S-methyltransferase activity"/>
    <property type="evidence" value="ECO:0007669"/>
    <property type="project" value="UniProtKB-UniRule"/>
</dbReference>
<keyword evidence="7 9" id="KW-0234">DNA repair</keyword>
<dbReference type="Gene3D" id="1.10.10.10">
    <property type="entry name" value="Winged helix-like DNA-binding domain superfamily/Winged helix DNA-binding domain"/>
    <property type="match status" value="1"/>
</dbReference>
<dbReference type="CDD" id="cd06445">
    <property type="entry name" value="ATase"/>
    <property type="match status" value="1"/>
</dbReference>
<dbReference type="NCBIfam" id="TIGR00589">
    <property type="entry name" value="ogt"/>
    <property type="match status" value="1"/>
</dbReference>
<evidence type="ECO:0000313" key="12">
    <source>
        <dbReference type="EMBL" id="PJK30554.1"/>
    </source>
</evidence>
<dbReference type="Gene3D" id="3.30.160.70">
    <property type="entry name" value="Methylated DNA-protein cysteine methyltransferase domain"/>
    <property type="match status" value="1"/>
</dbReference>
<sequence length="152" mass="16036">MPVTLHDSPLGTIRIESDGAAITALRWSKDGWPDAPEDCGLHARAADQLEAYFAGELDEFDLPLRPAGSNFQRSVWAAMQAIPKGAIRTYGDVAGEIGAPARAVGTACGQNPIPVIIPCHRIVAANGRLGGFSAAGGVEDKVWLLRHEGVLL</sequence>
<keyword evidence="3 9" id="KW-0963">Cytoplasm</keyword>
<feature type="domain" description="Methylated-DNA-[protein]-cysteine S-methyltransferase DNA binding" evidence="10">
    <location>
        <begin position="70"/>
        <end position="150"/>
    </location>
</feature>
<protein>
    <recommendedName>
        <fullName evidence="9">Methylated-DNA--protein-cysteine methyltransferase</fullName>
        <ecNumber evidence="9">2.1.1.63</ecNumber>
    </recommendedName>
    <alternativeName>
        <fullName evidence="9">6-O-methylguanine-DNA methyltransferase</fullName>
        <shortName evidence="9">MGMT</shortName>
    </alternativeName>
    <alternativeName>
        <fullName evidence="9">O-6-methylguanine-DNA-alkyltransferase</fullName>
    </alternativeName>
</protein>
<dbReference type="AlphaFoldDB" id="A0A2M9G4D4"/>
<dbReference type="PANTHER" id="PTHR10815:SF13">
    <property type="entry name" value="METHYLATED-DNA--PROTEIN-CYSTEINE METHYLTRANSFERASE"/>
    <property type="match status" value="1"/>
</dbReference>
<comment type="caution">
    <text evidence="12">The sequence shown here is derived from an EMBL/GenBank/DDBJ whole genome shotgun (WGS) entry which is preliminary data.</text>
</comment>
<dbReference type="InterPro" id="IPR036631">
    <property type="entry name" value="MGMT_N_sf"/>
</dbReference>
<evidence type="ECO:0000259" key="10">
    <source>
        <dbReference type="Pfam" id="PF01035"/>
    </source>
</evidence>
<dbReference type="PANTHER" id="PTHR10815">
    <property type="entry name" value="METHYLATED-DNA--PROTEIN-CYSTEINE METHYLTRANSFERASE"/>
    <property type="match status" value="1"/>
</dbReference>
<comment type="catalytic activity">
    <reaction evidence="1 9">
        <text>a 4-O-methyl-thymidine in DNA + L-cysteinyl-[protein] = a thymidine in DNA + S-methyl-L-cysteinyl-[protein]</text>
        <dbReference type="Rhea" id="RHEA:53428"/>
        <dbReference type="Rhea" id="RHEA-COMP:10131"/>
        <dbReference type="Rhea" id="RHEA-COMP:10132"/>
        <dbReference type="Rhea" id="RHEA-COMP:13555"/>
        <dbReference type="Rhea" id="RHEA-COMP:13556"/>
        <dbReference type="ChEBI" id="CHEBI:29950"/>
        <dbReference type="ChEBI" id="CHEBI:82612"/>
        <dbReference type="ChEBI" id="CHEBI:137386"/>
        <dbReference type="ChEBI" id="CHEBI:137387"/>
        <dbReference type="EC" id="2.1.1.63"/>
    </reaction>
</comment>
<comment type="catalytic activity">
    <reaction evidence="8 9">
        <text>a 6-O-methyl-2'-deoxyguanosine in DNA + L-cysteinyl-[protein] = S-methyl-L-cysteinyl-[protein] + a 2'-deoxyguanosine in DNA</text>
        <dbReference type="Rhea" id="RHEA:24000"/>
        <dbReference type="Rhea" id="RHEA-COMP:10131"/>
        <dbReference type="Rhea" id="RHEA-COMP:10132"/>
        <dbReference type="Rhea" id="RHEA-COMP:11367"/>
        <dbReference type="Rhea" id="RHEA-COMP:11368"/>
        <dbReference type="ChEBI" id="CHEBI:29950"/>
        <dbReference type="ChEBI" id="CHEBI:82612"/>
        <dbReference type="ChEBI" id="CHEBI:85445"/>
        <dbReference type="ChEBI" id="CHEBI:85448"/>
        <dbReference type="EC" id="2.1.1.63"/>
    </reaction>
</comment>
<evidence type="ECO:0000256" key="3">
    <source>
        <dbReference type="ARBA" id="ARBA00022490"/>
    </source>
</evidence>
<evidence type="ECO:0000256" key="8">
    <source>
        <dbReference type="ARBA" id="ARBA00049348"/>
    </source>
</evidence>
<comment type="miscellaneous">
    <text evidence="9">This enzyme catalyzes only one turnover and therefore is not strictly catalytic. According to one definition, an enzyme is a biocatalyst that acts repeatedly and over many reaction cycles.</text>
</comment>
<keyword evidence="4 9" id="KW-0489">Methyltransferase</keyword>
<dbReference type="RefSeq" id="WP_109792654.1">
    <property type="nucleotide sequence ID" value="NZ_PHIG01000025.1"/>
</dbReference>
<dbReference type="PROSITE" id="PS00374">
    <property type="entry name" value="MGMT"/>
    <property type="match status" value="1"/>
</dbReference>
<organism evidence="12 13">
    <name type="scientific">Minwuia thermotolerans</name>
    <dbReference type="NCBI Taxonomy" id="2056226"/>
    <lineage>
        <taxon>Bacteria</taxon>
        <taxon>Pseudomonadati</taxon>
        <taxon>Pseudomonadota</taxon>
        <taxon>Alphaproteobacteria</taxon>
        <taxon>Minwuiales</taxon>
        <taxon>Minwuiaceae</taxon>
        <taxon>Minwuia</taxon>
    </lineage>
</organism>
<evidence type="ECO:0000259" key="11">
    <source>
        <dbReference type="Pfam" id="PF02870"/>
    </source>
</evidence>
<feature type="domain" description="Methylguanine DNA methyltransferase ribonuclease-like" evidence="11">
    <location>
        <begin position="4"/>
        <end position="66"/>
    </location>
</feature>
<comment type="subcellular location">
    <subcellularLocation>
        <location evidence="9">Cytoplasm</location>
    </subcellularLocation>
</comment>
<feature type="active site" description="Nucleophile; methyl group acceptor" evidence="9">
    <location>
        <position position="119"/>
    </location>
</feature>
<comment type="function">
    <text evidence="9">Involved in the cellular defense against the biological effects of O6-methylguanine (O6-MeG) and O4-methylthymine (O4-MeT) in DNA. Repairs the methylated nucleobase in DNA by stoichiometrically transferring the methyl group to a cysteine residue in the enzyme. This is a suicide reaction: the enzyme is irreversibly inactivated.</text>
</comment>
<evidence type="ECO:0000256" key="2">
    <source>
        <dbReference type="ARBA" id="ARBA00008711"/>
    </source>
</evidence>
<evidence type="ECO:0000256" key="1">
    <source>
        <dbReference type="ARBA" id="ARBA00001286"/>
    </source>
</evidence>
<dbReference type="EC" id="2.1.1.63" evidence="9"/>
<accession>A0A2M9G4D4</accession>
<dbReference type="InterPro" id="IPR036217">
    <property type="entry name" value="MethylDNA_cys_MeTrfase_DNAb"/>
</dbReference>
<dbReference type="InterPro" id="IPR014048">
    <property type="entry name" value="MethylDNA_cys_MeTrfase_DNA-bd"/>
</dbReference>
<dbReference type="Pfam" id="PF01035">
    <property type="entry name" value="DNA_binding_1"/>
    <property type="match status" value="1"/>
</dbReference>
<dbReference type="InterPro" id="IPR001497">
    <property type="entry name" value="MethylDNA_cys_MeTrfase_AS"/>
</dbReference>
<reference evidence="12 13" key="1">
    <citation type="submission" date="2017-11" db="EMBL/GenBank/DDBJ databases">
        <title>Draft genome sequence of Rhizobiales bacterium SY3-13.</title>
        <authorList>
            <person name="Sun C."/>
        </authorList>
    </citation>
    <scope>NUCLEOTIDE SEQUENCE [LARGE SCALE GENOMIC DNA]</scope>
    <source>
        <strain evidence="12 13">SY3-13</strain>
    </source>
</reference>
<evidence type="ECO:0000313" key="13">
    <source>
        <dbReference type="Proteomes" id="UP000229498"/>
    </source>
</evidence>
<dbReference type="FunFam" id="1.10.10.10:FF:000214">
    <property type="entry name" value="Methylated-DNA--protein-cysteine methyltransferase"/>
    <property type="match status" value="1"/>
</dbReference>
<dbReference type="EMBL" id="PHIG01000025">
    <property type="protein sequence ID" value="PJK30554.1"/>
    <property type="molecule type" value="Genomic_DNA"/>
</dbReference>
<dbReference type="InterPro" id="IPR023546">
    <property type="entry name" value="MGMT"/>
</dbReference>
<dbReference type="SUPFAM" id="SSF53155">
    <property type="entry name" value="Methylated DNA-protein cysteine methyltransferase domain"/>
    <property type="match status" value="1"/>
</dbReference>
<keyword evidence="5 9" id="KW-0808">Transferase</keyword>
<dbReference type="Pfam" id="PF02870">
    <property type="entry name" value="Methyltransf_1N"/>
    <property type="match status" value="1"/>
</dbReference>
<dbReference type="InterPro" id="IPR008332">
    <property type="entry name" value="MethylG_MeTrfase_N"/>
</dbReference>
<comment type="similarity">
    <text evidence="2 9">Belongs to the MGMT family.</text>
</comment>
<dbReference type="SUPFAM" id="SSF46767">
    <property type="entry name" value="Methylated DNA-protein cysteine methyltransferase, C-terminal domain"/>
    <property type="match status" value="1"/>
</dbReference>
<evidence type="ECO:0000256" key="9">
    <source>
        <dbReference type="HAMAP-Rule" id="MF_00772"/>
    </source>
</evidence>
<dbReference type="OrthoDB" id="9802228at2"/>
<keyword evidence="6 9" id="KW-0227">DNA damage</keyword>
<evidence type="ECO:0000256" key="4">
    <source>
        <dbReference type="ARBA" id="ARBA00022603"/>
    </source>
</evidence>
<evidence type="ECO:0000256" key="6">
    <source>
        <dbReference type="ARBA" id="ARBA00022763"/>
    </source>
</evidence>
<gene>
    <name evidence="12" type="ORF">CVT23_06320</name>
</gene>
<proteinExistence type="inferred from homology"/>
<evidence type="ECO:0000256" key="5">
    <source>
        <dbReference type="ARBA" id="ARBA00022679"/>
    </source>
</evidence>
<dbReference type="Proteomes" id="UP000229498">
    <property type="component" value="Unassembled WGS sequence"/>
</dbReference>
<dbReference type="InterPro" id="IPR036388">
    <property type="entry name" value="WH-like_DNA-bd_sf"/>
</dbReference>
<keyword evidence="13" id="KW-1185">Reference proteome</keyword>
<dbReference type="GO" id="GO:0032259">
    <property type="term" value="P:methylation"/>
    <property type="evidence" value="ECO:0007669"/>
    <property type="project" value="UniProtKB-KW"/>
</dbReference>